<protein>
    <submittedName>
        <fullName evidence="4">E3 ubiquitin-protein ligase RGLG1</fullName>
    </submittedName>
</protein>
<dbReference type="InterPro" id="IPR036465">
    <property type="entry name" value="vWFA_dom_sf"/>
</dbReference>
<reference evidence="4 5" key="1">
    <citation type="journal article" date="2017" name="Nature">
        <title>The Apostasia genome and the evolution of orchids.</title>
        <authorList>
            <person name="Zhang G.Q."/>
            <person name="Liu K.W."/>
            <person name="Li Z."/>
            <person name="Lohaus R."/>
            <person name="Hsiao Y.Y."/>
            <person name="Niu S.C."/>
            <person name="Wang J.Y."/>
            <person name="Lin Y.C."/>
            <person name="Xu Q."/>
            <person name="Chen L.J."/>
            <person name="Yoshida K."/>
            <person name="Fujiwara S."/>
            <person name="Wang Z.W."/>
            <person name="Zhang Y.Q."/>
            <person name="Mitsuda N."/>
            <person name="Wang M."/>
            <person name="Liu G.H."/>
            <person name="Pecoraro L."/>
            <person name="Huang H.X."/>
            <person name="Xiao X.J."/>
            <person name="Lin M."/>
            <person name="Wu X.Y."/>
            <person name="Wu W.L."/>
            <person name="Chen Y.Y."/>
            <person name="Chang S.B."/>
            <person name="Sakamoto S."/>
            <person name="Ohme-Takagi M."/>
            <person name="Yagi M."/>
            <person name="Zeng S.J."/>
            <person name="Shen C.Y."/>
            <person name="Yeh C.M."/>
            <person name="Luo Y.B."/>
            <person name="Tsai W.C."/>
            <person name="Van de Peer Y."/>
            <person name="Liu Z.J."/>
        </authorList>
    </citation>
    <scope>NUCLEOTIDE SEQUENCE [LARGE SCALE GENOMIC DNA]</scope>
    <source>
        <strain evidence="5">cv. Shenzhen</strain>
        <tissue evidence="4">Stem</tissue>
    </source>
</reference>
<dbReference type="InterPro" id="IPR052079">
    <property type="entry name" value="E3_ligase/Copine_domain"/>
</dbReference>
<dbReference type="InterPro" id="IPR002035">
    <property type="entry name" value="VWF_A"/>
</dbReference>
<feature type="compositionally biased region" description="Polar residues" evidence="2">
    <location>
        <begin position="297"/>
        <end position="309"/>
    </location>
</feature>
<dbReference type="GO" id="GO:0008270">
    <property type="term" value="F:zinc ion binding"/>
    <property type="evidence" value="ECO:0007669"/>
    <property type="project" value="UniProtKB-KW"/>
</dbReference>
<dbReference type="CDD" id="cd01459">
    <property type="entry name" value="vWA_copine_like"/>
    <property type="match status" value="1"/>
</dbReference>
<name>A0A2I0AG48_9ASPA</name>
<dbReference type="GO" id="GO:0004842">
    <property type="term" value="F:ubiquitin-protein transferase activity"/>
    <property type="evidence" value="ECO:0007669"/>
    <property type="project" value="TreeGrafter"/>
</dbReference>
<keyword evidence="1" id="KW-0863">Zinc-finger</keyword>
<dbReference type="InterPro" id="IPR010734">
    <property type="entry name" value="Copine_C"/>
</dbReference>
<dbReference type="STRING" id="1088818.A0A2I0AG48"/>
<gene>
    <name evidence="4" type="primary">RGLG1</name>
    <name evidence="4" type="ORF">AXF42_Ash000356</name>
</gene>
<keyword evidence="1" id="KW-0479">Metal-binding</keyword>
<keyword evidence="5" id="KW-1185">Reference proteome</keyword>
<accession>A0A2I0AG48</accession>
<evidence type="ECO:0000259" key="3">
    <source>
        <dbReference type="PROSITE" id="PS50089"/>
    </source>
</evidence>
<dbReference type="SMART" id="SM00327">
    <property type="entry name" value="VWA"/>
    <property type="match status" value="1"/>
</dbReference>
<dbReference type="SMART" id="SM00184">
    <property type="entry name" value="RING"/>
    <property type="match status" value="1"/>
</dbReference>
<dbReference type="PANTHER" id="PTHR45751:SF11">
    <property type="entry name" value="COPINE FAMILY PROTEIN 2"/>
    <property type="match status" value="1"/>
</dbReference>
<dbReference type="OrthoDB" id="5855668at2759"/>
<feature type="domain" description="RING-type" evidence="3">
    <location>
        <begin position="313"/>
        <end position="346"/>
    </location>
</feature>
<dbReference type="InterPro" id="IPR001841">
    <property type="entry name" value="Znf_RING"/>
</dbReference>
<keyword evidence="1" id="KW-0862">Zinc</keyword>
<evidence type="ECO:0000256" key="1">
    <source>
        <dbReference type="PROSITE-ProRule" id="PRU00175"/>
    </source>
</evidence>
<proteinExistence type="predicted"/>
<organism evidence="4 5">
    <name type="scientific">Apostasia shenzhenica</name>
    <dbReference type="NCBI Taxonomy" id="1088818"/>
    <lineage>
        <taxon>Eukaryota</taxon>
        <taxon>Viridiplantae</taxon>
        <taxon>Streptophyta</taxon>
        <taxon>Embryophyta</taxon>
        <taxon>Tracheophyta</taxon>
        <taxon>Spermatophyta</taxon>
        <taxon>Magnoliopsida</taxon>
        <taxon>Liliopsida</taxon>
        <taxon>Asparagales</taxon>
        <taxon>Orchidaceae</taxon>
        <taxon>Apostasioideae</taxon>
        <taxon>Apostasia</taxon>
    </lineage>
</organism>
<dbReference type="AlphaFoldDB" id="A0A2I0AG48"/>
<dbReference type="Pfam" id="PF13920">
    <property type="entry name" value="zf-C3HC4_3"/>
    <property type="match status" value="1"/>
</dbReference>
<dbReference type="InterPro" id="IPR013083">
    <property type="entry name" value="Znf_RING/FYVE/PHD"/>
</dbReference>
<evidence type="ECO:0000313" key="4">
    <source>
        <dbReference type="EMBL" id="PKA54521.1"/>
    </source>
</evidence>
<evidence type="ECO:0000313" key="5">
    <source>
        <dbReference type="Proteomes" id="UP000236161"/>
    </source>
</evidence>
<dbReference type="GO" id="GO:0016567">
    <property type="term" value="P:protein ubiquitination"/>
    <property type="evidence" value="ECO:0007669"/>
    <property type="project" value="TreeGrafter"/>
</dbReference>
<dbReference type="PROSITE" id="PS50089">
    <property type="entry name" value="ZF_RING_2"/>
    <property type="match status" value="1"/>
</dbReference>
<dbReference type="Proteomes" id="UP000236161">
    <property type="component" value="Unassembled WGS sequence"/>
</dbReference>
<dbReference type="SUPFAM" id="SSF53300">
    <property type="entry name" value="vWA-like"/>
    <property type="match status" value="1"/>
</dbReference>
<dbReference type="SUPFAM" id="SSF57850">
    <property type="entry name" value="RING/U-box"/>
    <property type="match status" value="1"/>
</dbReference>
<dbReference type="Pfam" id="PF07002">
    <property type="entry name" value="Copine"/>
    <property type="match status" value="1"/>
</dbReference>
<dbReference type="PANTHER" id="PTHR45751">
    <property type="entry name" value="COPINE FAMILY PROTEIN 1"/>
    <property type="match status" value="1"/>
</dbReference>
<feature type="region of interest" description="Disordered" evidence="2">
    <location>
        <begin position="277"/>
        <end position="310"/>
    </location>
</feature>
<dbReference type="Gene3D" id="3.30.40.10">
    <property type="entry name" value="Zinc/RING finger domain, C3HC4 (zinc finger)"/>
    <property type="match status" value="1"/>
</dbReference>
<dbReference type="EMBL" id="KZ451982">
    <property type="protein sequence ID" value="PKA54521.1"/>
    <property type="molecule type" value="Genomic_DNA"/>
</dbReference>
<dbReference type="GO" id="GO:0005634">
    <property type="term" value="C:nucleus"/>
    <property type="evidence" value="ECO:0007669"/>
    <property type="project" value="TreeGrafter"/>
</dbReference>
<sequence>MDQRRGNHKLLNFIPDNFSSLDQVTSALRESGLESSNLILGIDFTKSNEWTGRRSFKRKSLHAIDGTPNPYEQAISIIGRTLSPFDEDNLIPCFGFGDASTRDQYVFSFFADFRPCCGFEEVLARYRQMVPHLDLSGPTSFAPLIFAAIDIVKRSNGQYHVLVIIADGQVTRNPNVPQGRLSPQEYATVDAIVHASLYPLSIIMVGVGDGPWDAMQQFDDCIPQREFDNFQFVNFTKIMSSNKDMSKKEAAFGLAALMEIPLQYRATQGLRPIEKRGEKSGELPVLPPPPQVLETDNAANSQTTSSTPRDSLCPVCLTNSKDMTFGCGHLTCKSCGATLATCPICRAPITMRVRLYS</sequence>
<evidence type="ECO:0000256" key="2">
    <source>
        <dbReference type="SAM" id="MobiDB-lite"/>
    </source>
</evidence>